<evidence type="ECO:0000313" key="4">
    <source>
        <dbReference type="Proteomes" id="UP001149074"/>
    </source>
</evidence>
<feature type="transmembrane region" description="Helical" evidence="2">
    <location>
        <begin position="76"/>
        <end position="98"/>
    </location>
</feature>
<sequence>MGLFEATVTPSLTVMTGFGTRAKRFHSDNASDIPPSDGEVLPGPTSRSEFPSSLKTFAQLDGSFIFYILDPKAHSAFISIIAAAIPNGVLNSFSTIIIKDVAFSTMLTTELKSVGGAVLIIALIIGGVITPNVPNSRLLTSTAANILCTVAAGYMTYLPRSHTWTSTAYCWGNFAGPFVVKESQAPEFKGATIGLLGGYLIKTVCQLSLLETGYMFFVIRRRDSHYGTADKAQSDEAGMRDCTEFVNKNFRYVL</sequence>
<feature type="transmembrane region" description="Helical" evidence="2">
    <location>
        <begin position="110"/>
        <end position="130"/>
    </location>
</feature>
<keyword evidence="2" id="KW-1133">Transmembrane helix</keyword>
<dbReference type="Proteomes" id="UP001149074">
    <property type="component" value="Unassembled WGS sequence"/>
</dbReference>
<dbReference type="SUPFAM" id="SSF103473">
    <property type="entry name" value="MFS general substrate transporter"/>
    <property type="match status" value="1"/>
</dbReference>
<dbReference type="RefSeq" id="XP_056474978.1">
    <property type="nucleotide sequence ID" value="XM_056618819.1"/>
</dbReference>
<evidence type="ECO:0000256" key="2">
    <source>
        <dbReference type="SAM" id="Phobius"/>
    </source>
</evidence>
<dbReference type="GeneID" id="81357798"/>
<evidence type="ECO:0000313" key="3">
    <source>
        <dbReference type="EMBL" id="KAJ5099324.1"/>
    </source>
</evidence>
<dbReference type="EMBL" id="JAPQKI010000005">
    <property type="protein sequence ID" value="KAJ5099324.1"/>
    <property type="molecule type" value="Genomic_DNA"/>
</dbReference>
<name>A0A9W9FFQ6_9EURO</name>
<dbReference type="AlphaFoldDB" id="A0A9W9FFQ6"/>
<proteinExistence type="predicted"/>
<accession>A0A9W9FFQ6</accession>
<comment type="caution">
    <text evidence="3">The sequence shown here is derived from an EMBL/GenBank/DDBJ whole genome shotgun (WGS) entry which is preliminary data.</text>
</comment>
<feature type="transmembrane region" description="Helical" evidence="2">
    <location>
        <begin position="136"/>
        <end position="157"/>
    </location>
</feature>
<dbReference type="InterPro" id="IPR036259">
    <property type="entry name" value="MFS_trans_sf"/>
</dbReference>
<organism evidence="3 4">
    <name type="scientific">Penicillium argentinense</name>
    <dbReference type="NCBI Taxonomy" id="1131581"/>
    <lineage>
        <taxon>Eukaryota</taxon>
        <taxon>Fungi</taxon>
        <taxon>Dikarya</taxon>
        <taxon>Ascomycota</taxon>
        <taxon>Pezizomycotina</taxon>
        <taxon>Eurotiomycetes</taxon>
        <taxon>Eurotiomycetidae</taxon>
        <taxon>Eurotiales</taxon>
        <taxon>Aspergillaceae</taxon>
        <taxon>Penicillium</taxon>
    </lineage>
</organism>
<protein>
    <submittedName>
        <fullName evidence="3">Uncharacterized protein</fullName>
    </submittedName>
</protein>
<evidence type="ECO:0000256" key="1">
    <source>
        <dbReference type="SAM" id="MobiDB-lite"/>
    </source>
</evidence>
<keyword evidence="2" id="KW-0812">Transmembrane</keyword>
<keyword evidence="4" id="KW-1185">Reference proteome</keyword>
<reference evidence="3" key="1">
    <citation type="submission" date="2022-11" db="EMBL/GenBank/DDBJ databases">
        <authorList>
            <person name="Petersen C."/>
        </authorList>
    </citation>
    <scope>NUCLEOTIDE SEQUENCE</scope>
    <source>
        <strain evidence="3">IBT 30761</strain>
    </source>
</reference>
<gene>
    <name evidence="3" type="ORF">N7532_006325</name>
</gene>
<feature type="region of interest" description="Disordered" evidence="1">
    <location>
        <begin position="26"/>
        <end position="47"/>
    </location>
</feature>
<reference evidence="3" key="2">
    <citation type="journal article" date="2023" name="IMA Fungus">
        <title>Comparative genomic study of the Penicillium genus elucidates a diverse pangenome and 15 lateral gene transfer events.</title>
        <authorList>
            <person name="Petersen C."/>
            <person name="Sorensen T."/>
            <person name="Nielsen M.R."/>
            <person name="Sondergaard T.E."/>
            <person name="Sorensen J.L."/>
            <person name="Fitzpatrick D.A."/>
            <person name="Frisvad J.C."/>
            <person name="Nielsen K.L."/>
        </authorList>
    </citation>
    <scope>NUCLEOTIDE SEQUENCE</scope>
    <source>
        <strain evidence="3">IBT 30761</strain>
    </source>
</reference>
<dbReference type="OrthoDB" id="6730379at2759"/>
<keyword evidence="2" id="KW-0472">Membrane</keyword>